<feature type="transmembrane region" description="Helical" evidence="1">
    <location>
        <begin position="18"/>
        <end position="37"/>
    </location>
</feature>
<name>A0ABQ5NAG0_9CLOT</name>
<keyword evidence="1" id="KW-0472">Membrane</keyword>
<dbReference type="SUPFAM" id="SSF109604">
    <property type="entry name" value="HD-domain/PDEase-like"/>
    <property type="match status" value="1"/>
</dbReference>
<feature type="transmembrane region" description="Helical" evidence="1">
    <location>
        <begin position="270"/>
        <end position="292"/>
    </location>
</feature>
<feature type="domain" description="HD/PDEase" evidence="2">
    <location>
        <begin position="476"/>
        <end position="634"/>
    </location>
</feature>
<keyword evidence="1" id="KW-1133">Transmembrane helix</keyword>
<dbReference type="InterPro" id="IPR052722">
    <property type="entry name" value="PgpH_phosphodiesterase"/>
</dbReference>
<protein>
    <submittedName>
        <fullName evidence="3">Hydrolase</fullName>
    </submittedName>
</protein>
<dbReference type="PANTHER" id="PTHR36442">
    <property type="entry name" value="CYCLIC-DI-AMP PHOSPHODIESTERASE PGPH"/>
    <property type="match status" value="1"/>
</dbReference>
<keyword evidence="1" id="KW-0812">Transmembrane</keyword>
<dbReference type="Gene3D" id="1.10.3210.10">
    <property type="entry name" value="Hypothetical protein af1432"/>
    <property type="match status" value="1"/>
</dbReference>
<dbReference type="InterPro" id="IPR003607">
    <property type="entry name" value="HD/PDEase_dom"/>
</dbReference>
<dbReference type="Pfam" id="PF07698">
    <property type="entry name" value="7TM-7TMR_HD"/>
    <property type="match status" value="1"/>
</dbReference>
<dbReference type="InterPro" id="IPR006674">
    <property type="entry name" value="HD_domain"/>
</dbReference>
<comment type="caution">
    <text evidence="3">The sequence shown here is derived from an EMBL/GenBank/DDBJ whole genome shotgun (WGS) entry which is preliminary data.</text>
</comment>
<dbReference type="InterPro" id="IPR006675">
    <property type="entry name" value="HDIG_dom"/>
</dbReference>
<dbReference type="Pfam" id="PF01966">
    <property type="entry name" value="HD"/>
    <property type="match status" value="1"/>
</dbReference>
<dbReference type="CDD" id="cd00077">
    <property type="entry name" value="HDc"/>
    <property type="match status" value="1"/>
</dbReference>
<keyword evidence="4" id="KW-1185">Reference proteome</keyword>
<keyword evidence="3" id="KW-0378">Hydrolase</keyword>
<dbReference type="EMBL" id="BRXR01000001">
    <property type="protein sequence ID" value="GLC32250.1"/>
    <property type="molecule type" value="Genomic_DNA"/>
</dbReference>
<organism evidence="3 4">
    <name type="scientific">Clostridium omnivorum</name>
    <dbReference type="NCBI Taxonomy" id="1604902"/>
    <lineage>
        <taxon>Bacteria</taxon>
        <taxon>Bacillati</taxon>
        <taxon>Bacillota</taxon>
        <taxon>Clostridia</taxon>
        <taxon>Eubacteriales</taxon>
        <taxon>Clostridiaceae</taxon>
        <taxon>Clostridium</taxon>
    </lineage>
</organism>
<dbReference type="InterPro" id="IPR011624">
    <property type="entry name" value="Metal-dep_PHydrolase_7TM_extra"/>
</dbReference>
<evidence type="ECO:0000256" key="1">
    <source>
        <dbReference type="SAM" id="Phobius"/>
    </source>
</evidence>
<feature type="transmembrane region" description="Helical" evidence="1">
    <location>
        <begin position="427"/>
        <end position="447"/>
    </location>
</feature>
<proteinExistence type="predicted"/>
<reference evidence="3 4" key="1">
    <citation type="journal article" date="2024" name="Int. J. Syst. Evol. Microbiol.">
        <title>Clostridium omnivorum sp. nov., isolated from anoxic soil under the treatment of reductive soil disinfestation.</title>
        <authorList>
            <person name="Ueki A."/>
            <person name="Tonouchi A."/>
            <person name="Kaku N."/>
            <person name="Honma S."/>
            <person name="Ueki K."/>
        </authorList>
    </citation>
    <scope>NUCLEOTIDE SEQUENCE [LARGE SCALE GENOMIC DNA]</scope>
    <source>
        <strain evidence="3 4">E14</strain>
    </source>
</reference>
<dbReference type="PANTHER" id="PTHR36442:SF1">
    <property type="entry name" value="CYCLIC-DI-AMP PHOSPHODIESTERASE PGPH"/>
    <property type="match status" value="1"/>
</dbReference>
<gene>
    <name evidence="3" type="ORF">bsdE14_36600</name>
</gene>
<dbReference type="SMART" id="SM00471">
    <property type="entry name" value="HDc"/>
    <property type="match status" value="1"/>
</dbReference>
<evidence type="ECO:0000259" key="2">
    <source>
        <dbReference type="SMART" id="SM00471"/>
    </source>
</evidence>
<accession>A0ABQ5NAG0</accession>
<dbReference type="NCBIfam" id="TIGR00277">
    <property type="entry name" value="HDIG"/>
    <property type="match status" value="1"/>
</dbReference>
<dbReference type="GO" id="GO:0016787">
    <property type="term" value="F:hydrolase activity"/>
    <property type="evidence" value="ECO:0007669"/>
    <property type="project" value="UniProtKB-KW"/>
</dbReference>
<sequence>MGTVNIKDMLKKNKLKHIIIFVISFLVIYSALLTSIATKKYTLKEGEIAKTNIKAQREFKDEISTEARIRDTENSVQPQYTKKTEIKDTAIDHINNLFVELVKLKDLNSDEKDKISKLKGSTDIALSDDDISYLLKLSKDELKGLQDFIVSTLSEIYDNSIEYNPEVSKEINDEKLKRAQETVLLKFNSSKFSKAIRDIGTTIANSQIKPNSIYDKDKTEELKKEAIKKVSPVMIKKDQIIVKEGEPVTKYQLELLKTIGLLNNGGPSEWYLYVSLAVFVAFILIVESYYLFRYHNELYWDLKKYMMINLLGCISVILARVLSLASPFLIPFACIPMLMTLLLDHKISLAISVINTLLISAAMGFKIETTLLAVINAVMGAIILRKMQQRNDILYACLSISMINLITSFSIGFLLSNNALDILKNAILSVVSSCLSGVLTIGFLPFFESTFDIVTTIKLLELSNPNNPLLKKLLMEAPGTYHHSVIVANLAEVAAEEVGGNPVLARVSSYYHDIGKIKRPFFFKENQLNGDNPHNKITPNLSALIITSHVKDGLELAKDFKVPRIIRDVIEQHHGDSLVKYFYITAKNSSDNPESINEEDFRYPGPIPYSKEAGIVMLADSIEASVRSINEPTSEKIESMVDSIFKDKLAEGQLDNCELTLKDLDKIKKAFLKSLSGIYHQRIEYPTDKWAKKQNEEIKE</sequence>
<evidence type="ECO:0000313" key="3">
    <source>
        <dbReference type="EMBL" id="GLC32250.1"/>
    </source>
</evidence>
<feature type="transmembrane region" description="Helical" evidence="1">
    <location>
        <begin position="393"/>
        <end position="415"/>
    </location>
</feature>
<dbReference type="Proteomes" id="UP001208567">
    <property type="component" value="Unassembled WGS sequence"/>
</dbReference>
<evidence type="ECO:0000313" key="4">
    <source>
        <dbReference type="Proteomes" id="UP001208567"/>
    </source>
</evidence>
<dbReference type="InterPro" id="IPR011621">
    <property type="entry name" value="Metal-dep_PHydrolase_7TM_intra"/>
</dbReference>
<dbReference type="Pfam" id="PF07697">
    <property type="entry name" value="7TMR-HDED"/>
    <property type="match status" value="1"/>
</dbReference>